<proteinExistence type="predicted"/>
<comment type="caution">
    <text evidence="1">The sequence shown here is derived from an EMBL/GenBank/DDBJ whole genome shotgun (WGS) entry which is preliminary data.</text>
</comment>
<dbReference type="Proteomes" id="UP000054815">
    <property type="component" value="Unassembled WGS sequence"/>
</dbReference>
<protein>
    <submittedName>
        <fullName evidence="1">Uncharacterized protein</fullName>
    </submittedName>
</protein>
<accession>A0A0V0XD44</accession>
<dbReference type="EMBL" id="JYDU01000582">
    <property type="protein sequence ID" value="KRX85929.1"/>
    <property type="molecule type" value="Genomic_DNA"/>
</dbReference>
<reference evidence="1 2" key="1">
    <citation type="submission" date="2015-01" db="EMBL/GenBank/DDBJ databases">
        <title>Evolution of Trichinella species and genotypes.</title>
        <authorList>
            <person name="Korhonen P.K."/>
            <person name="Edoardo P."/>
            <person name="Giuseppe L.R."/>
            <person name="Gasser R.B."/>
        </authorList>
    </citation>
    <scope>NUCLEOTIDE SEQUENCE [LARGE SCALE GENOMIC DNA]</scope>
    <source>
        <strain evidence="1">ISS141</strain>
    </source>
</reference>
<evidence type="ECO:0000313" key="2">
    <source>
        <dbReference type="Proteomes" id="UP000054815"/>
    </source>
</evidence>
<dbReference type="AlphaFoldDB" id="A0A0V0XD44"/>
<organism evidence="1 2">
    <name type="scientific">Trichinella pseudospiralis</name>
    <name type="common">Parasitic roundworm</name>
    <dbReference type="NCBI Taxonomy" id="6337"/>
    <lineage>
        <taxon>Eukaryota</taxon>
        <taxon>Metazoa</taxon>
        <taxon>Ecdysozoa</taxon>
        <taxon>Nematoda</taxon>
        <taxon>Enoplea</taxon>
        <taxon>Dorylaimia</taxon>
        <taxon>Trichinellida</taxon>
        <taxon>Trichinellidae</taxon>
        <taxon>Trichinella</taxon>
    </lineage>
</organism>
<evidence type="ECO:0000313" key="1">
    <source>
        <dbReference type="EMBL" id="KRX85929.1"/>
    </source>
</evidence>
<name>A0A0V0XD44_TRIPS</name>
<sequence>MLIGLKIIPIWTMLKDLLYNDFKLAQCIFIQQFGHAFQNQNLCFQCHTF</sequence>
<gene>
    <name evidence="1" type="ORF">T4E_4303</name>
</gene>